<dbReference type="SUPFAM" id="SSF69304">
    <property type="entry name" value="Tricorn protease N-terminal domain"/>
    <property type="match status" value="1"/>
</dbReference>
<protein>
    <recommendedName>
        <fullName evidence="5">WD40 repeat protein</fullName>
    </recommendedName>
</protein>
<organism evidence="3 4">
    <name type="scientific">Actinocatenispora sera</name>
    <dbReference type="NCBI Taxonomy" id="390989"/>
    <lineage>
        <taxon>Bacteria</taxon>
        <taxon>Bacillati</taxon>
        <taxon>Actinomycetota</taxon>
        <taxon>Actinomycetes</taxon>
        <taxon>Micromonosporales</taxon>
        <taxon>Micromonosporaceae</taxon>
        <taxon>Actinocatenispora</taxon>
    </lineage>
</organism>
<dbReference type="Proteomes" id="UP000680750">
    <property type="component" value="Chromosome"/>
</dbReference>
<proteinExistence type="predicted"/>
<sequence>MAVATSGNASAGHRAPTRRRWLLAGAALLLLAGCDTAADPAPHDGAGSAASRTPSASPAPPAGTAVPDAAPAANFCAVPQPASWRRALRSDRLTQRAGEILVVHAVGADGGTAVLDDRTGDERTVVFRRDGHSTRVLRLAHPDTDQLYGAAFDGRYLVFSVSHNPNDLSAWTLYGWDSVAGGRPRRLAGNAVDAAGNPVPSPLLYPVVAGGVAAWTAGRPDGSTALHRYTFATGADEVVRAGHPGAPFLFEGDLVWPESPRPDALTRLHAVRLADGAPARLPATLAAVRGPAFIVGTGSGVAAWVSADVRTLYVWRPGWRAPVRVRHVSTGRNVQWVRAAGPLVTWDDGTAQFAADLRTGAFTKLTPRYGYTEASGDALAVGYAPAAKGEATAAPSLVRVSELAPLPTCH</sequence>
<feature type="compositionally biased region" description="Low complexity" evidence="1">
    <location>
        <begin position="45"/>
        <end position="67"/>
    </location>
</feature>
<keyword evidence="4" id="KW-1185">Reference proteome</keyword>
<reference evidence="3" key="1">
    <citation type="submission" date="2020-08" db="EMBL/GenBank/DDBJ databases">
        <title>Whole genome shotgun sequence of Actinocatenispora sera NBRC 101916.</title>
        <authorList>
            <person name="Komaki H."/>
            <person name="Tamura T."/>
        </authorList>
    </citation>
    <scope>NUCLEOTIDE SEQUENCE</scope>
    <source>
        <strain evidence="3">NBRC 101916</strain>
    </source>
</reference>
<evidence type="ECO:0000256" key="2">
    <source>
        <dbReference type="SAM" id="SignalP"/>
    </source>
</evidence>
<feature type="signal peptide" evidence="2">
    <location>
        <begin position="1"/>
        <end position="37"/>
    </location>
</feature>
<dbReference type="EMBL" id="AP023354">
    <property type="protein sequence ID" value="BCJ32124.1"/>
    <property type="molecule type" value="Genomic_DNA"/>
</dbReference>
<feature type="region of interest" description="Disordered" evidence="1">
    <location>
        <begin position="42"/>
        <end position="67"/>
    </location>
</feature>
<evidence type="ECO:0008006" key="5">
    <source>
        <dbReference type="Google" id="ProtNLM"/>
    </source>
</evidence>
<keyword evidence="2" id="KW-0732">Signal</keyword>
<name>A0A810L999_9ACTN</name>
<evidence type="ECO:0000313" key="4">
    <source>
        <dbReference type="Proteomes" id="UP000680750"/>
    </source>
</evidence>
<accession>A0A810L999</accession>
<feature type="chain" id="PRO_5038701119" description="WD40 repeat protein" evidence="2">
    <location>
        <begin position="38"/>
        <end position="410"/>
    </location>
</feature>
<evidence type="ECO:0000313" key="3">
    <source>
        <dbReference type="EMBL" id="BCJ32124.1"/>
    </source>
</evidence>
<dbReference type="KEGG" id="aser:Asera_62320"/>
<dbReference type="AlphaFoldDB" id="A0A810L999"/>
<gene>
    <name evidence="3" type="ORF">Asera_62320</name>
</gene>
<evidence type="ECO:0000256" key="1">
    <source>
        <dbReference type="SAM" id="MobiDB-lite"/>
    </source>
</evidence>